<dbReference type="RefSeq" id="XP_051442041.1">
    <property type="nucleotide sequence ID" value="XM_051593768.1"/>
</dbReference>
<dbReference type="SMART" id="SM00355">
    <property type="entry name" value="ZnF_C2H2"/>
    <property type="match status" value="2"/>
</dbReference>
<sequence>MPKTPASVCITETENYSGMIFVCQWCEKKYTVRSLLIRHLGSHNKMLSMQPVFRRQVSTIDDQICQSQVAYACLLCSVVTSTPELVRKHYKEENHDELNCIVNASEQEMDVLFAKVKAKSSSTVDTFDEGTSSSAHDDLDYASRADFQWYVGTVNVSAKFHQFQLRAYELGKERSLNYEEHVEELLSQTHIMLLKPDQRCKLALNVYGGPSTTRAIHEAANKALLPHSSEVPQVTQTRFLQLVDQLQKGDMELDAFDIELSFLIRDVNRLTKNVLLAIRDLARRLPVKTMLTSPSEGELCVTWLDPILRQLLSQNERRFFWANGESAESRERKGHRGNQADGYVSIIQQREYDCTIGYVEVKAEDRSGDNHIISHDLIRLAKFNKDAIDGNSVDGAIAIQAVGWTMSIYITKLLADGVYVMTEMATWTLPRSLEELDMFVTASTLRKMMTVQQSYLRNCQRSTCPEDLQENTRPTMSSPRMQEFLGDTRDRRRLSPML</sequence>
<name>A0AAD5HAK5_UMBRA</name>
<dbReference type="Gene3D" id="3.30.160.60">
    <property type="entry name" value="Classic Zinc Finger"/>
    <property type="match status" value="1"/>
</dbReference>
<comment type="caution">
    <text evidence="4">The sequence shown here is derived from an EMBL/GenBank/DDBJ whole genome shotgun (WGS) entry which is preliminary data.</text>
</comment>
<protein>
    <recommendedName>
        <fullName evidence="3">C2H2-type domain-containing protein</fullName>
    </recommendedName>
</protein>
<accession>A0AAD5HAK5</accession>
<dbReference type="AlphaFoldDB" id="A0AAD5HAK5"/>
<reference evidence="4" key="1">
    <citation type="submission" date="2021-06" db="EMBL/GenBank/DDBJ databases">
        <authorList>
            <consortium name="DOE Joint Genome Institute"/>
            <person name="Mondo S.J."/>
            <person name="Amses K.R."/>
            <person name="Simmons D.R."/>
            <person name="Longcore J.E."/>
            <person name="Seto K."/>
            <person name="Alves G.H."/>
            <person name="Bonds A.E."/>
            <person name="Quandt C.A."/>
            <person name="Davis W.J."/>
            <person name="Chang Y."/>
            <person name="Letcher P.M."/>
            <person name="Powell M.J."/>
            <person name="Kuo A."/>
            <person name="Labutti K."/>
            <person name="Pangilinan J."/>
            <person name="Andreopoulos W."/>
            <person name="Tritt A."/>
            <person name="Riley R."/>
            <person name="Hundley H."/>
            <person name="Johnson J."/>
            <person name="Lipzen A."/>
            <person name="Barry K."/>
            <person name="Berbee M.L."/>
            <person name="Buchler N.E."/>
            <person name="Grigoriev I.V."/>
            <person name="Spatafora J.W."/>
            <person name="Stajich J.E."/>
            <person name="James T.Y."/>
        </authorList>
    </citation>
    <scope>NUCLEOTIDE SEQUENCE</scope>
    <source>
        <strain evidence="4">AG</strain>
    </source>
</reference>
<dbReference type="EMBL" id="MU620946">
    <property type="protein sequence ID" value="KAI8577037.1"/>
    <property type="molecule type" value="Genomic_DNA"/>
</dbReference>
<feature type="region of interest" description="Disordered" evidence="2">
    <location>
        <begin position="465"/>
        <end position="498"/>
    </location>
</feature>
<evidence type="ECO:0000256" key="2">
    <source>
        <dbReference type="SAM" id="MobiDB-lite"/>
    </source>
</evidence>
<feature type="domain" description="C2H2-type" evidence="3">
    <location>
        <begin position="21"/>
        <end position="43"/>
    </location>
</feature>
<dbReference type="PROSITE" id="PS50157">
    <property type="entry name" value="ZINC_FINGER_C2H2_2"/>
    <property type="match status" value="1"/>
</dbReference>
<dbReference type="Proteomes" id="UP001206595">
    <property type="component" value="Unassembled WGS sequence"/>
</dbReference>
<gene>
    <name evidence="4" type="ORF">K450DRAFT_302274</name>
</gene>
<keyword evidence="5" id="KW-1185">Reference proteome</keyword>
<evidence type="ECO:0000313" key="4">
    <source>
        <dbReference type="EMBL" id="KAI8577037.1"/>
    </source>
</evidence>
<keyword evidence="1" id="KW-0863">Zinc-finger</keyword>
<reference evidence="4" key="2">
    <citation type="journal article" date="2022" name="Proc. Natl. Acad. Sci. U.S.A.">
        <title>Diploid-dominant life cycles characterize the early evolution of Fungi.</title>
        <authorList>
            <person name="Amses K.R."/>
            <person name="Simmons D.R."/>
            <person name="Longcore J.E."/>
            <person name="Mondo S.J."/>
            <person name="Seto K."/>
            <person name="Jeronimo G.H."/>
            <person name="Bonds A.E."/>
            <person name="Quandt C.A."/>
            <person name="Davis W.J."/>
            <person name="Chang Y."/>
            <person name="Federici B.A."/>
            <person name="Kuo A."/>
            <person name="LaButti K."/>
            <person name="Pangilinan J."/>
            <person name="Andreopoulos W."/>
            <person name="Tritt A."/>
            <person name="Riley R."/>
            <person name="Hundley H."/>
            <person name="Johnson J."/>
            <person name="Lipzen A."/>
            <person name="Barry K."/>
            <person name="Lang B.F."/>
            <person name="Cuomo C.A."/>
            <person name="Buchler N.E."/>
            <person name="Grigoriev I.V."/>
            <person name="Spatafora J.W."/>
            <person name="Stajich J.E."/>
            <person name="James T.Y."/>
        </authorList>
    </citation>
    <scope>NUCLEOTIDE SEQUENCE</scope>
    <source>
        <strain evidence="4">AG</strain>
    </source>
</reference>
<dbReference type="InterPro" id="IPR013087">
    <property type="entry name" value="Znf_C2H2_type"/>
</dbReference>
<proteinExistence type="predicted"/>
<evidence type="ECO:0000256" key="1">
    <source>
        <dbReference type="PROSITE-ProRule" id="PRU00042"/>
    </source>
</evidence>
<dbReference type="PROSITE" id="PS00028">
    <property type="entry name" value="ZINC_FINGER_C2H2_1"/>
    <property type="match status" value="1"/>
</dbReference>
<keyword evidence="1" id="KW-0862">Zinc</keyword>
<evidence type="ECO:0000259" key="3">
    <source>
        <dbReference type="PROSITE" id="PS50157"/>
    </source>
</evidence>
<evidence type="ECO:0000313" key="5">
    <source>
        <dbReference type="Proteomes" id="UP001206595"/>
    </source>
</evidence>
<organism evidence="4 5">
    <name type="scientific">Umbelopsis ramanniana AG</name>
    <dbReference type="NCBI Taxonomy" id="1314678"/>
    <lineage>
        <taxon>Eukaryota</taxon>
        <taxon>Fungi</taxon>
        <taxon>Fungi incertae sedis</taxon>
        <taxon>Mucoromycota</taxon>
        <taxon>Mucoromycotina</taxon>
        <taxon>Umbelopsidomycetes</taxon>
        <taxon>Umbelopsidales</taxon>
        <taxon>Umbelopsidaceae</taxon>
        <taxon>Umbelopsis</taxon>
    </lineage>
</organism>
<dbReference type="GeneID" id="75919110"/>
<feature type="compositionally biased region" description="Polar residues" evidence="2">
    <location>
        <begin position="471"/>
        <end position="480"/>
    </location>
</feature>
<keyword evidence="1" id="KW-0479">Metal-binding</keyword>
<dbReference type="GO" id="GO:0008270">
    <property type="term" value="F:zinc ion binding"/>
    <property type="evidence" value="ECO:0007669"/>
    <property type="project" value="UniProtKB-KW"/>
</dbReference>